<comment type="caution">
    <text evidence="4">The sequence shown here is derived from an EMBL/GenBank/DDBJ whole genome shotgun (WGS) entry which is preliminary data.</text>
</comment>
<dbReference type="GO" id="GO:0006508">
    <property type="term" value="P:proteolysis"/>
    <property type="evidence" value="ECO:0007669"/>
    <property type="project" value="InterPro"/>
</dbReference>
<accession>A0A8H3YYZ4</accession>
<feature type="domain" description="Peptidase A2" evidence="3">
    <location>
        <begin position="70"/>
        <end position="85"/>
    </location>
</feature>
<evidence type="ECO:0000313" key="5">
    <source>
        <dbReference type="Proteomes" id="UP000447873"/>
    </source>
</evidence>
<dbReference type="InterPro" id="IPR021109">
    <property type="entry name" value="Peptidase_aspartic_dom_sf"/>
</dbReference>
<dbReference type="EMBL" id="WNWS01000209">
    <property type="protein sequence ID" value="KAE9974802.1"/>
    <property type="molecule type" value="Genomic_DNA"/>
</dbReference>
<gene>
    <name evidence="4" type="ORF">EG328_003588</name>
</gene>
<feature type="compositionally biased region" description="Low complexity" evidence="2">
    <location>
        <begin position="289"/>
        <end position="352"/>
    </location>
</feature>
<dbReference type="InterPro" id="IPR001995">
    <property type="entry name" value="Peptidase_A2_cat"/>
</dbReference>
<feature type="compositionally biased region" description="Polar residues" evidence="2">
    <location>
        <begin position="205"/>
        <end position="231"/>
    </location>
</feature>
<protein>
    <recommendedName>
        <fullName evidence="3">Peptidase A2 domain-containing protein</fullName>
    </recommendedName>
</protein>
<feature type="compositionally biased region" description="Gly residues" evidence="2">
    <location>
        <begin position="279"/>
        <end position="288"/>
    </location>
</feature>
<dbReference type="Gene3D" id="2.40.70.10">
    <property type="entry name" value="Acid Proteases"/>
    <property type="match status" value="1"/>
</dbReference>
<dbReference type="PROSITE" id="PS50175">
    <property type="entry name" value="ASP_PROT_RETROV"/>
    <property type="match status" value="1"/>
</dbReference>
<evidence type="ECO:0000313" key="4">
    <source>
        <dbReference type="EMBL" id="KAE9974802.1"/>
    </source>
</evidence>
<organism evidence="4 5">
    <name type="scientific">Venturia inaequalis</name>
    <name type="common">Apple scab fungus</name>
    <dbReference type="NCBI Taxonomy" id="5025"/>
    <lineage>
        <taxon>Eukaryota</taxon>
        <taxon>Fungi</taxon>
        <taxon>Dikarya</taxon>
        <taxon>Ascomycota</taxon>
        <taxon>Pezizomycotina</taxon>
        <taxon>Dothideomycetes</taxon>
        <taxon>Pleosporomycetidae</taxon>
        <taxon>Venturiales</taxon>
        <taxon>Venturiaceae</taxon>
        <taxon>Venturia</taxon>
    </lineage>
</organism>
<sequence>MSDPNLISNTTLAVSAGVLTAAVLWSNRRRMINNNEACHSSSSKRSITNVNHQKEDFVRTLQIRDPAKKIKARLDTGADYSVLSQEIVDALGLREQTLDEGDDPLSVVLPDSRMFCFRSKVTLTFHVIDPPRGHSLFHFNKYEYTATFYVPADGDISSFDAYIGKDLIAKHHLQSSSFFAIDGEDGEDGKDGKDVPVRGSKTAVLKNTTKPSEQFDADNQTDNQRVGTEQLASYPDRFNAPESRGRGSSTGHAGGAPVAPALGTVPASSTNTVPASGVQTGGGRGGGFSVPAGRGTSLTPGRGTSPTSGQGTSPTSRGGTSPTSRGGTSPTSRRGTSPTSRGGTSPTSRGGTHQPARGSSSTRGSPFGGYKPAPFDSSLPSKPSDKGKKPYKGKKPGPGGNTA</sequence>
<proteinExistence type="predicted"/>
<feature type="region of interest" description="Disordered" evidence="2">
    <location>
        <begin position="183"/>
        <end position="403"/>
    </location>
</feature>
<dbReference type="AlphaFoldDB" id="A0A8H3YYZ4"/>
<evidence type="ECO:0000256" key="2">
    <source>
        <dbReference type="SAM" id="MobiDB-lite"/>
    </source>
</evidence>
<reference evidence="4 5" key="1">
    <citation type="submission" date="2018-12" db="EMBL/GenBank/DDBJ databases">
        <title>Venturia inaequalis Genome Resource.</title>
        <authorList>
            <person name="Lichtner F.J."/>
        </authorList>
    </citation>
    <scope>NUCLEOTIDE SEQUENCE [LARGE SCALE GENOMIC DNA]</scope>
    <source>
        <strain evidence="4 5">120213</strain>
    </source>
</reference>
<dbReference type="Proteomes" id="UP000447873">
    <property type="component" value="Unassembled WGS sequence"/>
</dbReference>
<dbReference type="CDD" id="cd00303">
    <property type="entry name" value="retropepsin_like"/>
    <property type="match status" value="1"/>
</dbReference>
<evidence type="ECO:0000256" key="1">
    <source>
        <dbReference type="ARBA" id="ARBA00022801"/>
    </source>
</evidence>
<dbReference type="GO" id="GO:0004190">
    <property type="term" value="F:aspartic-type endopeptidase activity"/>
    <property type="evidence" value="ECO:0007669"/>
    <property type="project" value="InterPro"/>
</dbReference>
<evidence type="ECO:0000259" key="3">
    <source>
        <dbReference type="PROSITE" id="PS50175"/>
    </source>
</evidence>
<name>A0A8H3YYZ4_VENIN</name>
<keyword evidence="1" id="KW-0378">Hydrolase</keyword>